<dbReference type="GO" id="GO:0070402">
    <property type="term" value="F:NADPH binding"/>
    <property type="evidence" value="ECO:0007669"/>
    <property type="project" value="TreeGrafter"/>
</dbReference>
<gene>
    <name evidence="2" type="primary">thyX</name>
    <name evidence="2" type="ORF">ENO47_00085</name>
</gene>
<dbReference type="EC" id="2.1.1.148" evidence="1"/>
<dbReference type="InterPro" id="IPR036098">
    <property type="entry name" value="Thymidylate_synthase_ThyX_sf"/>
</dbReference>
<accession>A0A7C2ZF78</accession>
<dbReference type="NCBIfam" id="TIGR02170">
    <property type="entry name" value="thyX"/>
    <property type="match status" value="1"/>
</dbReference>
<dbReference type="AlphaFoldDB" id="A0A7C2ZF78"/>
<dbReference type="Pfam" id="PF02511">
    <property type="entry name" value="Thy1"/>
    <property type="match status" value="2"/>
</dbReference>
<dbReference type="GO" id="GO:0004799">
    <property type="term" value="F:thymidylate synthase activity"/>
    <property type="evidence" value="ECO:0007669"/>
    <property type="project" value="TreeGrafter"/>
</dbReference>
<dbReference type="EMBL" id="DSFP01000002">
    <property type="protein sequence ID" value="HEW45066.1"/>
    <property type="molecule type" value="Genomic_DNA"/>
</dbReference>
<name>A0A7C2ZF78_9AQUI</name>
<keyword evidence="2" id="KW-0489">Methyltransferase</keyword>
<reference evidence="2" key="1">
    <citation type="journal article" date="2020" name="mSystems">
        <title>Genome- and Community-Level Interaction Insights into Carbon Utilization and Element Cycling Functions of Hydrothermarchaeota in Hydrothermal Sediment.</title>
        <authorList>
            <person name="Zhou Z."/>
            <person name="Liu Y."/>
            <person name="Xu W."/>
            <person name="Pan J."/>
            <person name="Luo Z.H."/>
            <person name="Li M."/>
        </authorList>
    </citation>
    <scope>NUCLEOTIDE SEQUENCE [LARGE SCALE GENOMIC DNA]</scope>
    <source>
        <strain evidence="2">SpSt-132</strain>
    </source>
</reference>
<comment type="caution">
    <text evidence="2">The sequence shown here is derived from an EMBL/GenBank/DDBJ whole genome shotgun (WGS) entry which is preliminary data.</text>
</comment>
<protein>
    <recommendedName>
        <fullName evidence="1">FAD-dependent thymidylate synthase</fullName>
        <ecNumber evidence="1">2.1.1.148</ecNumber>
    </recommendedName>
</protein>
<evidence type="ECO:0000256" key="1">
    <source>
        <dbReference type="NCBIfam" id="TIGR02170"/>
    </source>
</evidence>
<dbReference type="PROSITE" id="PS51331">
    <property type="entry name" value="THYX"/>
    <property type="match status" value="1"/>
</dbReference>
<dbReference type="Gene3D" id="3.30.1360.170">
    <property type="match status" value="2"/>
</dbReference>
<dbReference type="GO" id="GO:0006231">
    <property type="term" value="P:dTMP biosynthetic process"/>
    <property type="evidence" value="ECO:0007669"/>
    <property type="project" value="UniProtKB-UniRule"/>
</dbReference>
<dbReference type="GO" id="GO:0050797">
    <property type="term" value="F:thymidylate synthase (FAD) activity"/>
    <property type="evidence" value="ECO:0007669"/>
    <property type="project" value="UniProtKB-UniRule"/>
</dbReference>
<keyword evidence="2" id="KW-0808">Transferase</keyword>
<dbReference type="InterPro" id="IPR003669">
    <property type="entry name" value="Thymidylate_synthase_ThyX"/>
</dbReference>
<sequence>MRVNIMGSDQRIVRCARVSFGKDQEVDKERDIKLIKYLLQHKHASPFEHIIIAIEGDKKLWLEILGKVENPAVQIYYSKGFIWLNLRNFINAQDLLPNSLEESVKEALPTTHSLLRGTDPEDYSTDKAYLKEKVETSSGWIGLVDSLELGTEMDYYTFVVECPLFIARQWHRHRFGSYNEISRRYVDYEPDFYIPPYLRKQAKSNKQASVEEPIEEPWNSLFLKKINWYIQDLKDLYKSMVDHEVAKELARGILPQFMKTRFYWTVPRISLDNFLTLRMHQGAQKEIREFALAIEGLVGYKGSDKKLRL</sequence>
<dbReference type="GO" id="GO:0032259">
    <property type="term" value="P:methylation"/>
    <property type="evidence" value="ECO:0007669"/>
    <property type="project" value="UniProtKB-KW"/>
</dbReference>
<organism evidence="2">
    <name type="scientific">Hydrogenobacter sp</name>
    <dbReference type="NCBI Taxonomy" id="2152829"/>
    <lineage>
        <taxon>Bacteria</taxon>
        <taxon>Pseudomonadati</taxon>
        <taxon>Aquificota</taxon>
        <taxon>Aquificia</taxon>
        <taxon>Aquificales</taxon>
        <taxon>Aquificaceae</taxon>
        <taxon>Hydrogenobacter</taxon>
    </lineage>
</organism>
<dbReference type="PANTHER" id="PTHR34934">
    <property type="entry name" value="FLAVIN-DEPENDENT THYMIDYLATE SYNTHASE"/>
    <property type="match status" value="1"/>
</dbReference>
<dbReference type="GO" id="GO:0050660">
    <property type="term" value="F:flavin adenine dinucleotide binding"/>
    <property type="evidence" value="ECO:0007669"/>
    <property type="project" value="UniProtKB-UniRule"/>
</dbReference>
<proteinExistence type="predicted"/>
<dbReference type="SUPFAM" id="SSF69796">
    <property type="entry name" value="Thymidylate synthase-complementing protein Thy1"/>
    <property type="match status" value="1"/>
</dbReference>
<evidence type="ECO:0000313" key="2">
    <source>
        <dbReference type="EMBL" id="HEW45066.1"/>
    </source>
</evidence>
<dbReference type="CDD" id="cd20175">
    <property type="entry name" value="ThyX"/>
    <property type="match status" value="1"/>
</dbReference>
<dbReference type="PANTHER" id="PTHR34934:SF1">
    <property type="entry name" value="FLAVIN-DEPENDENT THYMIDYLATE SYNTHASE"/>
    <property type="match status" value="1"/>
</dbReference>